<keyword evidence="1" id="KW-0547">Nucleotide-binding</keyword>
<evidence type="ECO:0000256" key="1">
    <source>
        <dbReference type="RuleBase" id="RU363044"/>
    </source>
</evidence>
<comment type="similarity">
    <text evidence="1">Belongs to the helicase family.</text>
</comment>
<dbReference type="GO" id="GO:0000723">
    <property type="term" value="P:telomere maintenance"/>
    <property type="evidence" value="ECO:0007669"/>
    <property type="project" value="InterPro"/>
</dbReference>
<keyword evidence="1" id="KW-0233">DNA recombination</keyword>
<feature type="non-terminal residue" evidence="3">
    <location>
        <position position="1"/>
    </location>
</feature>
<dbReference type="GO" id="GO:0043139">
    <property type="term" value="F:5'-3' DNA helicase activity"/>
    <property type="evidence" value="ECO:0007669"/>
    <property type="project" value="UniProtKB-EC"/>
</dbReference>
<dbReference type="GO" id="GO:0016787">
    <property type="term" value="F:hydrolase activity"/>
    <property type="evidence" value="ECO:0007669"/>
    <property type="project" value="UniProtKB-KW"/>
</dbReference>
<sequence>SGGTGKSYLTKLIIDWIKSERKTYHLIVLTRIATQNVRGFTIHFAFRI</sequence>
<comment type="cofactor">
    <cofactor evidence="1">
        <name>Mg(2+)</name>
        <dbReference type="ChEBI" id="CHEBI:18420"/>
    </cofactor>
</comment>
<dbReference type="GO" id="GO:0006310">
    <property type="term" value="P:DNA recombination"/>
    <property type="evidence" value="ECO:0007669"/>
    <property type="project" value="UniProtKB-KW"/>
</dbReference>
<keyword evidence="1" id="KW-0227">DNA damage</keyword>
<dbReference type="GO" id="GO:0005524">
    <property type="term" value="F:ATP binding"/>
    <property type="evidence" value="ECO:0007669"/>
    <property type="project" value="UniProtKB-KW"/>
</dbReference>
<gene>
    <name evidence="3" type="ORF">FMOSSE_LOCUS10477</name>
</gene>
<dbReference type="EC" id="5.6.2.3" evidence="1"/>
<dbReference type="Pfam" id="PF05970">
    <property type="entry name" value="PIF1"/>
    <property type="match status" value="1"/>
</dbReference>
<comment type="catalytic activity">
    <reaction evidence="1">
        <text>ATP + H2O = ADP + phosphate + H(+)</text>
        <dbReference type="Rhea" id="RHEA:13065"/>
        <dbReference type="ChEBI" id="CHEBI:15377"/>
        <dbReference type="ChEBI" id="CHEBI:15378"/>
        <dbReference type="ChEBI" id="CHEBI:30616"/>
        <dbReference type="ChEBI" id="CHEBI:43474"/>
        <dbReference type="ChEBI" id="CHEBI:456216"/>
        <dbReference type="EC" id="5.6.2.3"/>
    </reaction>
</comment>
<dbReference type="InterPro" id="IPR010285">
    <property type="entry name" value="DNA_helicase_pif1-like_DEAD"/>
</dbReference>
<keyword evidence="1" id="KW-0067">ATP-binding</keyword>
<dbReference type="GO" id="GO:0006281">
    <property type="term" value="P:DNA repair"/>
    <property type="evidence" value="ECO:0007669"/>
    <property type="project" value="UniProtKB-KW"/>
</dbReference>
<evidence type="ECO:0000313" key="4">
    <source>
        <dbReference type="Proteomes" id="UP000789375"/>
    </source>
</evidence>
<protein>
    <recommendedName>
        <fullName evidence="1">ATP-dependent DNA helicase</fullName>
        <ecNumber evidence="1">5.6.2.3</ecNumber>
    </recommendedName>
</protein>
<proteinExistence type="inferred from homology"/>
<evidence type="ECO:0000313" key="3">
    <source>
        <dbReference type="EMBL" id="CAG8630825.1"/>
    </source>
</evidence>
<dbReference type="EMBL" id="CAJVPP010003504">
    <property type="protein sequence ID" value="CAG8630825.1"/>
    <property type="molecule type" value="Genomic_DNA"/>
</dbReference>
<reference evidence="3" key="1">
    <citation type="submission" date="2021-06" db="EMBL/GenBank/DDBJ databases">
        <authorList>
            <person name="Kallberg Y."/>
            <person name="Tangrot J."/>
            <person name="Rosling A."/>
        </authorList>
    </citation>
    <scope>NUCLEOTIDE SEQUENCE</scope>
    <source>
        <strain evidence="3">87-6 pot B 2015</strain>
    </source>
</reference>
<keyword evidence="4" id="KW-1185">Reference proteome</keyword>
<keyword evidence="1" id="KW-0378">Hydrolase</keyword>
<feature type="domain" description="DNA helicase Pif1-like DEAD-box helicase" evidence="2">
    <location>
        <begin position="1"/>
        <end position="48"/>
    </location>
</feature>
<comment type="caution">
    <text evidence="3">The sequence shown here is derived from an EMBL/GenBank/DDBJ whole genome shotgun (WGS) entry which is preliminary data.</text>
</comment>
<name>A0A9N9GS76_FUNMO</name>
<keyword evidence="1" id="KW-0234">DNA repair</keyword>
<dbReference type="AlphaFoldDB" id="A0A9N9GS76"/>
<keyword evidence="1" id="KW-0347">Helicase</keyword>
<evidence type="ECO:0000259" key="2">
    <source>
        <dbReference type="Pfam" id="PF05970"/>
    </source>
</evidence>
<feature type="non-terminal residue" evidence="3">
    <location>
        <position position="48"/>
    </location>
</feature>
<accession>A0A9N9GS76</accession>
<organism evidence="3 4">
    <name type="scientific">Funneliformis mosseae</name>
    <name type="common">Endomycorrhizal fungus</name>
    <name type="synonym">Glomus mosseae</name>
    <dbReference type="NCBI Taxonomy" id="27381"/>
    <lineage>
        <taxon>Eukaryota</taxon>
        <taxon>Fungi</taxon>
        <taxon>Fungi incertae sedis</taxon>
        <taxon>Mucoromycota</taxon>
        <taxon>Glomeromycotina</taxon>
        <taxon>Glomeromycetes</taxon>
        <taxon>Glomerales</taxon>
        <taxon>Glomeraceae</taxon>
        <taxon>Funneliformis</taxon>
    </lineage>
</organism>
<dbReference type="Proteomes" id="UP000789375">
    <property type="component" value="Unassembled WGS sequence"/>
</dbReference>